<dbReference type="RefSeq" id="WP_006308958.1">
    <property type="nucleotide sequence ID" value="NZ_JH601133.1"/>
</dbReference>
<sequence length="383" mass="43614">MRIIVAGGDGFCGWPTSLYLSKQGHEVTIVDNLVRREIDEELDSNSLTEIAPLPDRIAKWQELTGREITFYEGDLNDYAFLTKVFKEVEPEAFVHFGEQRSAPYSMIDREHAVYTQSNNVLGNINVLYAIKEFAPDCHLIKLGTMGEYGTPNIDVEEGWIEIEYKGRKDTVMMPKKPGSFYHLSKVHDSHNIEFVVRSWGIRATDLNQGVVYNVNTAETRMDPILYNRFDYDGIYGTVLNRFIIQAANGLPLSVYGKGGQTRGFINIDDTVRCIELAANNPAERGEFKIYNQCTESFSVNELAERVQKVAKDRFGLEAVIEHFPNPRAEQEEHYFNAVYTALKDLGLKEHFLTDEVIADVLQLALDNKDRIKPANVMNSPQWK</sequence>
<dbReference type="SUPFAM" id="SSF51735">
    <property type="entry name" value="NAD(P)-binding Rossmann-fold domains"/>
    <property type="match status" value="1"/>
</dbReference>
<dbReference type="eggNOG" id="COG0451">
    <property type="taxonomic scope" value="Bacteria"/>
</dbReference>
<feature type="domain" description="NAD-dependent epimerase/dehydratase" evidence="2">
    <location>
        <begin position="3"/>
        <end position="291"/>
    </location>
</feature>
<proteinExistence type="inferred from homology"/>
<dbReference type="EMBL" id="AGEG01000010">
    <property type="protein sequence ID" value="EHR37088.1"/>
    <property type="molecule type" value="Genomic_DNA"/>
</dbReference>
<comment type="similarity">
    <text evidence="1">Belongs to the NAD(P)-dependent epimerase/dehydratase family.</text>
</comment>
<dbReference type="PANTHER" id="PTHR43000">
    <property type="entry name" value="DTDP-D-GLUCOSE 4,6-DEHYDRATASE-RELATED"/>
    <property type="match status" value="1"/>
</dbReference>
<evidence type="ECO:0000256" key="1">
    <source>
        <dbReference type="ARBA" id="ARBA00007637"/>
    </source>
</evidence>
<evidence type="ECO:0000259" key="2">
    <source>
        <dbReference type="Pfam" id="PF01370"/>
    </source>
</evidence>
<comment type="caution">
    <text evidence="3">The sequence shown here is derived from an EMBL/GenBank/DDBJ whole genome shotgun (WGS) entry which is preliminary data.</text>
</comment>
<accession>H3NJ07</accession>
<evidence type="ECO:0000313" key="3">
    <source>
        <dbReference type="EMBL" id="EHR37088.1"/>
    </source>
</evidence>
<reference evidence="3 4" key="1">
    <citation type="submission" date="2012-01" db="EMBL/GenBank/DDBJ databases">
        <title>The Genome Sequence of Facklamia languida CCUG 37842.</title>
        <authorList>
            <consortium name="The Broad Institute Genome Sequencing Platform"/>
            <person name="Earl A."/>
            <person name="Ward D."/>
            <person name="Feldgarden M."/>
            <person name="Gevers D."/>
            <person name="Huys G."/>
            <person name="Young S.K."/>
            <person name="Zeng Q."/>
            <person name="Gargeya S."/>
            <person name="Fitzgerald M."/>
            <person name="Haas B."/>
            <person name="Abouelleil A."/>
            <person name="Alvarado L."/>
            <person name="Arachchi H.M."/>
            <person name="Berlin A."/>
            <person name="Chapman S.B."/>
            <person name="Gearin G."/>
            <person name="Goldberg J."/>
            <person name="Griggs A."/>
            <person name="Gujja S."/>
            <person name="Hansen M."/>
            <person name="Heiman D."/>
            <person name="Howarth C."/>
            <person name="Larimer J."/>
            <person name="Lui A."/>
            <person name="MacDonald P.J.P."/>
            <person name="McCowen C."/>
            <person name="Montmayeur A."/>
            <person name="Murphy C."/>
            <person name="Neiman D."/>
            <person name="Pearson M."/>
            <person name="Priest M."/>
            <person name="Roberts A."/>
            <person name="Saif S."/>
            <person name="Shea T."/>
            <person name="Sisk P."/>
            <person name="Stolte C."/>
            <person name="Sykes S."/>
            <person name="Wortman J."/>
            <person name="Nusbaum C."/>
            <person name="Birren B."/>
        </authorList>
    </citation>
    <scope>NUCLEOTIDE SEQUENCE [LARGE SCALE GENOMIC DNA]</scope>
    <source>
        <strain evidence="3 4">CCUG 37842</strain>
    </source>
</reference>
<dbReference type="STRING" id="883113.HMPREF9708_00846"/>
<protein>
    <recommendedName>
        <fullName evidence="2">NAD-dependent epimerase/dehydratase domain-containing protein</fullName>
    </recommendedName>
</protein>
<gene>
    <name evidence="3" type="ORF">HMPREF9708_00846</name>
</gene>
<keyword evidence="4" id="KW-1185">Reference proteome</keyword>
<organism evidence="3 4">
    <name type="scientific">Facklamia languida CCUG 37842</name>
    <dbReference type="NCBI Taxonomy" id="883113"/>
    <lineage>
        <taxon>Bacteria</taxon>
        <taxon>Bacillati</taxon>
        <taxon>Bacillota</taxon>
        <taxon>Bacilli</taxon>
        <taxon>Lactobacillales</taxon>
        <taxon>Aerococcaceae</taxon>
        <taxon>Facklamia</taxon>
    </lineage>
</organism>
<dbReference type="Gene3D" id="3.90.25.10">
    <property type="entry name" value="UDP-galactose 4-epimerase, domain 1"/>
    <property type="match status" value="1"/>
</dbReference>
<dbReference type="Proteomes" id="UP000006190">
    <property type="component" value="Unassembled WGS sequence"/>
</dbReference>
<dbReference type="InterPro" id="IPR001509">
    <property type="entry name" value="Epimerase_deHydtase"/>
</dbReference>
<dbReference type="AlphaFoldDB" id="H3NJ07"/>
<dbReference type="OrthoDB" id="9801785at2"/>
<dbReference type="PATRIC" id="fig|883113.3.peg.842"/>
<evidence type="ECO:0000313" key="4">
    <source>
        <dbReference type="Proteomes" id="UP000006190"/>
    </source>
</evidence>
<dbReference type="Pfam" id="PF01370">
    <property type="entry name" value="Epimerase"/>
    <property type="match status" value="1"/>
</dbReference>
<name>H3NJ07_9LACT</name>
<dbReference type="InterPro" id="IPR036291">
    <property type="entry name" value="NAD(P)-bd_dom_sf"/>
</dbReference>
<dbReference type="HOGENOM" id="CLU_040971_1_0_9"/>
<dbReference type="Gene3D" id="3.40.50.720">
    <property type="entry name" value="NAD(P)-binding Rossmann-like Domain"/>
    <property type="match status" value="1"/>
</dbReference>